<dbReference type="Pfam" id="PF21687">
    <property type="entry name" value="T2SSK_1st"/>
    <property type="match status" value="1"/>
</dbReference>
<evidence type="ECO:0000256" key="4">
    <source>
        <dbReference type="ARBA" id="ARBA00022475"/>
    </source>
</evidence>
<dbReference type="Gene3D" id="1.10.40.60">
    <property type="entry name" value="EpsJ-like"/>
    <property type="match status" value="2"/>
</dbReference>
<name>A0A061JU71_STUST</name>
<evidence type="ECO:0000313" key="14">
    <source>
        <dbReference type="Proteomes" id="UP000026923"/>
    </source>
</evidence>
<evidence type="ECO:0000256" key="3">
    <source>
        <dbReference type="ARBA" id="ARBA00022448"/>
    </source>
</evidence>
<dbReference type="OrthoDB" id="5293133at2"/>
<evidence type="ECO:0000259" key="11">
    <source>
        <dbReference type="Pfam" id="PF03934"/>
    </source>
</evidence>
<dbReference type="HOGENOM" id="CLU_057294_0_0_6"/>
<evidence type="ECO:0000256" key="8">
    <source>
        <dbReference type="ARBA" id="ARBA00022989"/>
    </source>
</evidence>
<dbReference type="eggNOG" id="COG3156">
    <property type="taxonomic scope" value="Bacteria"/>
</dbReference>
<evidence type="ECO:0000256" key="7">
    <source>
        <dbReference type="ARBA" id="ARBA00022927"/>
    </source>
</evidence>
<dbReference type="InterPro" id="IPR049031">
    <property type="entry name" value="T2SSK_SAM-like_1st"/>
</dbReference>
<comment type="similarity">
    <text evidence="2 10">Belongs to the GSP K family.</text>
</comment>
<dbReference type="PANTHER" id="PTHR38831">
    <property type="entry name" value="TYPE II SECRETION SYSTEM PROTEIN K"/>
    <property type="match status" value="1"/>
</dbReference>
<evidence type="ECO:0000256" key="6">
    <source>
        <dbReference type="ARBA" id="ARBA00022692"/>
    </source>
</evidence>
<evidence type="ECO:0000256" key="5">
    <source>
        <dbReference type="ARBA" id="ARBA00022519"/>
    </source>
</evidence>
<organism evidence="13 14">
    <name type="scientific">Stutzerimonas stutzeri KOS6</name>
    <dbReference type="NCBI Taxonomy" id="1218352"/>
    <lineage>
        <taxon>Bacteria</taxon>
        <taxon>Pseudomonadati</taxon>
        <taxon>Pseudomonadota</taxon>
        <taxon>Gammaproteobacteria</taxon>
        <taxon>Pseudomonadales</taxon>
        <taxon>Pseudomonadaceae</taxon>
        <taxon>Stutzerimonas</taxon>
    </lineage>
</organism>
<dbReference type="InterPro" id="IPR005628">
    <property type="entry name" value="GspK"/>
</dbReference>
<sequence length="338" mass="37918">MKRHRQDGVALLMVLLALALLAGGLSWLAQQGRQEVDTARQLQLRVQARAAETAARAFAVQALRDPLWRQSPLFWQALRGQPLPYRFAQGSARLQLRDLRSCFNVNALLGEESERARRQLLHLLGRAGQGPSMADERLVQTLVDWLDPDGQAQMQGAEADQYLRASSAYLPANQPMRETSELNLLLPADAGRYLRHPALCALPDTSGWRLNANALTLDMLPLLEALYEGELPRSLLTRLITARPADGYRDADALRRHLGALDEATFTRLAEGLLLNSDHFLLGLAFELDEQRYRTVYQVEVRGVSKWYSRVPAQQVLFRSRQPAPLWTDDAASVPLMP</sequence>
<keyword evidence="8" id="KW-1133">Transmembrane helix</keyword>
<comment type="subcellular location">
    <subcellularLocation>
        <location evidence="1 10">Cell inner membrane</location>
    </subcellularLocation>
</comment>
<accession>A0A061JU71</accession>
<dbReference type="AlphaFoldDB" id="A0A061JU71"/>
<dbReference type="Proteomes" id="UP000026923">
    <property type="component" value="Unassembled WGS sequence"/>
</dbReference>
<evidence type="ECO:0000313" key="13">
    <source>
        <dbReference type="EMBL" id="EWC43291.1"/>
    </source>
</evidence>
<dbReference type="InterPro" id="IPR038072">
    <property type="entry name" value="GspK_central_sf"/>
</dbReference>
<protein>
    <recommendedName>
        <fullName evidence="10">Type II secretion system protein K</fullName>
    </recommendedName>
</protein>
<dbReference type="EMBL" id="AMCZ02000001">
    <property type="protein sequence ID" value="EWC43291.1"/>
    <property type="molecule type" value="Genomic_DNA"/>
</dbReference>
<evidence type="ECO:0000256" key="10">
    <source>
        <dbReference type="PIRNR" id="PIRNR002786"/>
    </source>
</evidence>
<dbReference type="RefSeq" id="WP_024162043.1">
    <property type="nucleotide sequence ID" value="NZ_KK020676.1"/>
</dbReference>
<dbReference type="SUPFAM" id="SSF158544">
    <property type="entry name" value="GspK insert domain-like"/>
    <property type="match status" value="2"/>
</dbReference>
<evidence type="ECO:0000256" key="1">
    <source>
        <dbReference type="ARBA" id="ARBA00004533"/>
    </source>
</evidence>
<reference evidence="13 14" key="1">
    <citation type="journal article" date="2013" name="Genome Announc.">
        <title>Draft Genome of the Nitrogen-Fixing Bacterium Pseudomonas stutzeri Strain KOS6 Isolated from Industrial Hydrocarbon Sludge.</title>
        <authorList>
            <person name="Grigoryeva T.V."/>
            <person name="Laikov A.V."/>
            <person name="Naumova R.P."/>
            <person name="Manolov A.I."/>
            <person name="Larin A.K."/>
            <person name="Karpova I.Y."/>
            <person name="Semashko T.A."/>
            <person name="Alexeev D.G."/>
            <person name="Kostryukova E.S."/>
            <person name="Muller R."/>
            <person name="Govorun V.M."/>
        </authorList>
    </citation>
    <scope>NUCLEOTIDE SEQUENCE [LARGE SCALE GENOMIC DNA]</scope>
    <source>
        <strain evidence="13 14">KOS6</strain>
    </source>
</reference>
<proteinExistence type="inferred from homology"/>
<dbReference type="InterPro" id="IPR049179">
    <property type="entry name" value="T2SSK_SAM-like_2nd"/>
</dbReference>
<keyword evidence="7" id="KW-0653">Protein transport</keyword>
<evidence type="ECO:0000259" key="12">
    <source>
        <dbReference type="Pfam" id="PF21687"/>
    </source>
</evidence>
<dbReference type="PIRSF" id="PIRSF002786">
    <property type="entry name" value="XcpX"/>
    <property type="match status" value="1"/>
</dbReference>
<comment type="caution">
    <text evidence="13">The sequence shown here is derived from an EMBL/GenBank/DDBJ whole genome shotgun (WGS) entry which is preliminary data.</text>
</comment>
<keyword evidence="5 10" id="KW-0997">Cell inner membrane</keyword>
<feature type="domain" description="T2SS protein K second SAM-like" evidence="11">
    <location>
        <begin position="210"/>
        <end position="259"/>
    </location>
</feature>
<gene>
    <name evidence="13" type="ORF">B597_001450</name>
</gene>
<dbReference type="Pfam" id="PF03934">
    <property type="entry name" value="T2SSK"/>
    <property type="match status" value="1"/>
</dbReference>
<dbReference type="PANTHER" id="PTHR38831:SF1">
    <property type="entry name" value="TYPE II SECRETION SYSTEM PROTEIN K-RELATED"/>
    <property type="match status" value="1"/>
</dbReference>
<evidence type="ECO:0000256" key="9">
    <source>
        <dbReference type="ARBA" id="ARBA00023136"/>
    </source>
</evidence>
<keyword evidence="9 10" id="KW-0472">Membrane</keyword>
<dbReference type="NCBIfam" id="NF037980">
    <property type="entry name" value="T2SS_GspK"/>
    <property type="match status" value="1"/>
</dbReference>
<keyword evidence="3 10" id="KW-0813">Transport</keyword>
<feature type="domain" description="T2SS protein K first SAM-like" evidence="12">
    <location>
        <begin position="101"/>
        <end position="204"/>
    </location>
</feature>
<dbReference type="GO" id="GO:0005886">
    <property type="term" value="C:plasma membrane"/>
    <property type="evidence" value="ECO:0007669"/>
    <property type="project" value="UniProtKB-SubCell"/>
</dbReference>
<dbReference type="GO" id="GO:0009306">
    <property type="term" value="P:protein secretion"/>
    <property type="evidence" value="ECO:0007669"/>
    <property type="project" value="InterPro"/>
</dbReference>
<keyword evidence="4 10" id="KW-1003">Cell membrane</keyword>
<keyword evidence="6" id="KW-0812">Transmembrane</keyword>
<evidence type="ECO:0000256" key="2">
    <source>
        <dbReference type="ARBA" id="ARBA00007246"/>
    </source>
</evidence>
<dbReference type="Gene3D" id="3.30.1300.30">
    <property type="entry name" value="GSPII I/J protein-like"/>
    <property type="match status" value="1"/>
</dbReference>